<dbReference type="GO" id="GO:0000228">
    <property type="term" value="C:nuclear chromosome"/>
    <property type="evidence" value="ECO:0007669"/>
    <property type="project" value="TreeGrafter"/>
</dbReference>
<evidence type="ECO:0000256" key="3">
    <source>
        <dbReference type="ARBA" id="ARBA00006559"/>
    </source>
</evidence>
<dbReference type="GO" id="GO:0007131">
    <property type="term" value="P:reciprocal meiotic recombination"/>
    <property type="evidence" value="ECO:0007669"/>
    <property type="project" value="TreeGrafter"/>
</dbReference>
<keyword evidence="9" id="KW-0413">Isomerase</keyword>
<protein>
    <recommendedName>
        <fullName evidence="4">DNA topoisomerase (ATP-hydrolyzing)</fullName>
        <ecNumber evidence="4">5.6.2.2</ecNumber>
    </recommendedName>
</protein>
<feature type="domain" description="Topoisomerase 6 subunit A/Spo11 TOPRIM" evidence="12">
    <location>
        <begin position="379"/>
        <end position="541"/>
    </location>
</feature>
<dbReference type="PRINTS" id="PR01550">
    <property type="entry name" value="TOP6AFAMILY"/>
</dbReference>
<dbReference type="GO" id="GO:0042138">
    <property type="term" value="P:meiotic DNA double-strand break formation"/>
    <property type="evidence" value="ECO:0007669"/>
    <property type="project" value="TreeGrafter"/>
</dbReference>
<evidence type="ECO:0000256" key="9">
    <source>
        <dbReference type="ARBA" id="ARBA00023235"/>
    </source>
</evidence>
<proteinExistence type="inferred from homology"/>
<evidence type="ECO:0000256" key="2">
    <source>
        <dbReference type="ARBA" id="ARBA00001946"/>
    </source>
</evidence>
<comment type="caution">
    <text evidence="13">The sequence shown here is derived from an EMBL/GenBank/DDBJ whole genome shotgun (WGS) entry which is preliminary data.</text>
</comment>
<comment type="catalytic activity">
    <reaction evidence="1">
        <text>ATP-dependent breakage, passage and rejoining of double-stranded DNA.</text>
        <dbReference type="EC" id="5.6.2.2"/>
    </reaction>
</comment>
<feature type="region of interest" description="Disordered" evidence="10">
    <location>
        <begin position="206"/>
        <end position="227"/>
    </location>
</feature>
<evidence type="ECO:0000256" key="6">
    <source>
        <dbReference type="ARBA" id="ARBA00022842"/>
    </source>
</evidence>
<dbReference type="Proteomes" id="UP000322245">
    <property type="component" value="Unassembled WGS sequence"/>
</dbReference>
<dbReference type="SUPFAM" id="SSF56726">
    <property type="entry name" value="DNA topoisomerase IV, alpha subunit"/>
    <property type="match status" value="1"/>
</dbReference>
<dbReference type="CDD" id="cd00223">
    <property type="entry name" value="TOPRIM_TopoIIB_SPO"/>
    <property type="match status" value="1"/>
</dbReference>
<evidence type="ECO:0000256" key="8">
    <source>
        <dbReference type="ARBA" id="ARBA00023125"/>
    </source>
</evidence>
<dbReference type="GO" id="GO:0003918">
    <property type="term" value="F:DNA topoisomerase type II (double strand cut, ATP-hydrolyzing) activity"/>
    <property type="evidence" value="ECO:0007669"/>
    <property type="project" value="UniProtKB-EC"/>
</dbReference>
<evidence type="ECO:0000256" key="5">
    <source>
        <dbReference type="ARBA" id="ARBA00022723"/>
    </source>
</evidence>
<dbReference type="Gene3D" id="3.40.1360.10">
    <property type="match status" value="1"/>
</dbReference>
<sequence length="575" mass="63659">MSLDAPPASPDGPSLRTLPSLTLSDPPAHRSPLPDGNIPSHDDRPRLGSSRGYWKESSGDGQLGAVMDRDAGYRHLEEPAPPLDGHLTISDDAEIDENEGEPQEAIFEQLMLRREALLNPVIPQRGTPVATGIDLDMDYEEQEQGDTEEQRKATEMDIDMVYFYDSMEERESIGIRGLNFLQKLATSCIDQLAAVIEEDTRGYLINDDEDATSESNKTDDETRDGGGLSMALSLKNRKTGALQVYSYPDSPELESDRQGALHKLTCILRVASVMMEAILEKTVITLRDIFYRDKKLFGKQSVVDKIADDIVATAELHRADFYIASSYLCASAKGLIAATNLVIHCISGQDLHLSPRHATLIEPVEKIQQLRAPLGLEWILIVEKDAVFQSLLSAGLLEDERLGPGVIITGKGFPDLSTRQLARRLFDTMPDARFFGLFDADPHGLNILSNYTYGSKANSHSTEHEGLALGERLEWIGLKASEWEKLGINYDDLLPFETSDDSLAVSMLRDHERLPAAWKSELCRMLHLRRKAEIEIVISAQENVDHQENGDVINDDTGSGVAKLVDWIVGKIGVS</sequence>
<dbReference type="GO" id="GO:0000706">
    <property type="term" value="P:meiotic DNA double-strand break processing"/>
    <property type="evidence" value="ECO:0007669"/>
    <property type="project" value="TreeGrafter"/>
</dbReference>
<evidence type="ECO:0000256" key="4">
    <source>
        <dbReference type="ARBA" id="ARBA00012895"/>
    </source>
</evidence>
<dbReference type="InterPro" id="IPR036078">
    <property type="entry name" value="Spo11/TopoVI_A_sf"/>
</dbReference>
<keyword evidence="6" id="KW-0460">Magnesium</keyword>
<dbReference type="GO" id="GO:0005524">
    <property type="term" value="F:ATP binding"/>
    <property type="evidence" value="ECO:0007669"/>
    <property type="project" value="InterPro"/>
</dbReference>
<gene>
    <name evidence="13" type="ORF">B9479_003044</name>
</gene>
<dbReference type="Pfam" id="PF04406">
    <property type="entry name" value="TP6A_N"/>
    <property type="match status" value="1"/>
</dbReference>
<comment type="similarity">
    <text evidence="3">Belongs to the TOP6A family.</text>
</comment>
<keyword evidence="8" id="KW-0238">DNA-binding</keyword>
<dbReference type="GO" id="GO:0003677">
    <property type="term" value="F:DNA binding"/>
    <property type="evidence" value="ECO:0007669"/>
    <property type="project" value="UniProtKB-KW"/>
</dbReference>
<reference evidence="13 14" key="1">
    <citation type="submission" date="2017-05" db="EMBL/GenBank/DDBJ databases">
        <title>The Genome Sequence of Tsuchiyaea wingfieldii DSM 27421.</title>
        <authorList>
            <person name="Cuomo C."/>
            <person name="Passer A."/>
            <person name="Billmyre B."/>
            <person name="Heitman J."/>
        </authorList>
    </citation>
    <scope>NUCLEOTIDE SEQUENCE [LARGE SCALE GENOMIC DNA]</scope>
    <source>
        <strain evidence="13 14">DSM 27421</strain>
    </source>
</reference>
<feature type="domain" description="Spo11/DNA topoisomerase VI subunit A N-terminal" evidence="11">
    <location>
        <begin position="262"/>
        <end position="323"/>
    </location>
</feature>
<keyword evidence="7" id="KW-0799">Topoisomerase</keyword>
<dbReference type="AlphaFoldDB" id="A0A5D3B1L3"/>
<dbReference type="InterPro" id="IPR034136">
    <property type="entry name" value="TOPRIM_Topo6A/Spo11"/>
</dbReference>
<evidence type="ECO:0000313" key="14">
    <source>
        <dbReference type="Proteomes" id="UP000322245"/>
    </source>
</evidence>
<dbReference type="PANTHER" id="PTHR10848">
    <property type="entry name" value="MEIOTIC RECOMBINATION PROTEIN SPO11"/>
    <property type="match status" value="1"/>
</dbReference>
<accession>A0A5D3B1L3</accession>
<dbReference type="PANTHER" id="PTHR10848:SF0">
    <property type="entry name" value="MEIOTIC RECOMBINATION PROTEIN SPO11"/>
    <property type="match status" value="1"/>
</dbReference>
<dbReference type="EMBL" id="NIDF01000027">
    <property type="protein sequence ID" value="TYJ56200.1"/>
    <property type="molecule type" value="Genomic_DNA"/>
</dbReference>
<evidence type="ECO:0000256" key="10">
    <source>
        <dbReference type="SAM" id="MobiDB-lite"/>
    </source>
</evidence>
<organism evidence="13 14">
    <name type="scientific">Cryptococcus floricola</name>
    <dbReference type="NCBI Taxonomy" id="2591691"/>
    <lineage>
        <taxon>Eukaryota</taxon>
        <taxon>Fungi</taxon>
        <taxon>Dikarya</taxon>
        <taxon>Basidiomycota</taxon>
        <taxon>Agaricomycotina</taxon>
        <taxon>Tremellomycetes</taxon>
        <taxon>Tremellales</taxon>
        <taxon>Cryptococcaceae</taxon>
        <taxon>Cryptococcus</taxon>
    </lineage>
</organism>
<dbReference type="Gene3D" id="1.10.10.10">
    <property type="entry name" value="Winged helix-like DNA-binding domain superfamily/Winged helix DNA-binding domain"/>
    <property type="match status" value="1"/>
</dbReference>
<dbReference type="GO" id="GO:0046872">
    <property type="term" value="F:metal ion binding"/>
    <property type="evidence" value="ECO:0007669"/>
    <property type="project" value="UniProtKB-KW"/>
</dbReference>
<evidence type="ECO:0000313" key="13">
    <source>
        <dbReference type="EMBL" id="TYJ56200.1"/>
    </source>
</evidence>
<evidence type="ECO:0000256" key="1">
    <source>
        <dbReference type="ARBA" id="ARBA00000185"/>
    </source>
</evidence>
<evidence type="ECO:0000256" key="7">
    <source>
        <dbReference type="ARBA" id="ARBA00023029"/>
    </source>
</evidence>
<dbReference type="InterPro" id="IPR036388">
    <property type="entry name" value="WH-like_DNA-bd_sf"/>
</dbReference>
<evidence type="ECO:0000259" key="12">
    <source>
        <dbReference type="Pfam" id="PF21180"/>
    </source>
</evidence>
<keyword evidence="5" id="KW-0479">Metal-binding</keyword>
<dbReference type="InterPro" id="IPR013049">
    <property type="entry name" value="Spo11/TopoVI_A_N"/>
</dbReference>
<comment type="cofactor">
    <cofactor evidence="2">
        <name>Mg(2+)</name>
        <dbReference type="ChEBI" id="CHEBI:18420"/>
    </cofactor>
</comment>
<name>A0A5D3B1L3_9TREE</name>
<dbReference type="Pfam" id="PF21180">
    <property type="entry name" value="TOP6A-Spo11_Toprim"/>
    <property type="match status" value="1"/>
</dbReference>
<feature type="region of interest" description="Disordered" evidence="10">
    <location>
        <begin position="1"/>
        <end position="65"/>
    </location>
</feature>
<keyword evidence="14" id="KW-1185">Reference proteome</keyword>
<dbReference type="InterPro" id="IPR002815">
    <property type="entry name" value="Spo11/TopoVI_A"/>
</dbReference>
<dbReference type="EC" id="5.6.2.2" evidence="4"/>
<evidence type="ECO:0000259" key="11">
    <source>
        <dbReference type="Pfam" id="PF04406"/>
    </source>
</evidence>
<feature type="compositionally biased region" description="Low complexity" evidence="10">
    <location>
        <begin position="13"/>
        <end position="26"/>
    </location>
</feature>